<reference evidence="5" key="1">
    <citation type="submission" date="2022-12" db="EMBL/GenBank/DDBJ databases">
        <title>Genome assemblies of Blomia tropicalis.</title>
        <authorList>
            <person name="Cui Y."/>
        </authorList>
    </citation>
    <scope>NUCLEOTIDE SEQUENCE</scope>
    <source>
        <tissue evidence="5">Adult mites</tissue>
    </source>
</reference>
<dbReference type="GO" id="GO:0032259">
    <property type="term" value="P:methylation"/>
    <property type="evidence" value="ECO:0007669"/>
    <property type="project" value="UniProtKB-KW"/>
</dbReference>
<feature type="domain" description="SAM-dependent MTase TRM10-type" evidence="4">
    <location>
        <begin position="74"/>
        <end position="262"/>
    </location>
</feature>
<keyword evidence="3" id="KW-0949">S-adenosyl-L-methionine</keyword>
<dbReference type="Gene3D" id="3.40.1280.30">
    <property type="match status" value="1"/>
</dbReference>
<dbReference type="PROSITE" id="PS51675">
    <property type="entry name" value="SAM_MT_TRM10"/>
    <property type="match status" value="1"/>
</dbReference>
<evidence type="ECO:0000256" key="3">
    <source>
        <dbReference type="ARBA" id="ARBA00022691"/>
    </source>
</evidence>
<evidence type="ECO:0000259" key="4">
    <source>
        <dbReference type="PROSITE" id="PS51675"/>
    </source>
</evidence>
<dbReference type="AlphaFoldDB" id="A0A9Q0RJJ0"/>
<protein>
    <recommendedName>
        <fullName evidence="4">SAM-dependent MTase TRM10-type domain-containing protein</fullName>
    </recommendedName>
</protein>
<dbReference type="EMBL" id="JAPWDV010000003">
    <property type="protein sequence ID" value="KAJ6216804.1"/>
    <property type="molecule type" value="Genomic_DNA"/>
</dbReference>
<keyword evidence="6" id="KW-1185">Reference proteome</keyword>
<sequence>MFRITNSNFSRNLSLRINLWKLFSKSVHDPELVENLKQKIKDDQTFLNVDLTNFEQLYSGDDSKKAKISRIINVYDNMKYDLDDVPSSLSENDVVNLLEYEQISDIKRSLKKLYRKEIESLVKKQLRMLTNVNKNEFESTFPNTIEITPHTSINFMDLCNEKANLVYVTSMETKSFVEYDPNAHYVMAAISEKDLNEDFFTPAIRKLPIKRRGIPIDQYVIWNSGSKRLSLTNKVKLLTDIRQGMGWKEVLLKNVHSNNLKTIQQIESEDQQRFLNLSKKRLKSNKQK</sequence>
<name>A0A9Q0RJJ0_BLOTA</name>
<dbReference type="InterPro" id="IPR038459">
    <property type="entry name" value="MT_TRM10-typ_sf"/>
</dbReference>
<evidence type="ECO:0000313" key="6">
    <source>
        <dbReference type="Proteomes" id="UP001142055"/>
    </source>
</evidence>
<gene>
    <name evidence="5" type="ORF">RDWZM_007961</name>
</gene>
<dbReference type="GO" id="GO:0008168">
    <property type="term" value="F:methyltransferase activity"/>
    <property type="evidence" value="ECO:0007669"/>
    <property type="project" value="UniProtKB-KW"/>
</dbReference>
<dbReference type="InterPro" id="IPR028564">
    <property type="entry name" value="MT_TRM10-typ"/>
</dbReference>
<keyword evidence="2" id="KW-0808">Transferase</keyword>
<organism evidence="5 6">
    <name type="scientific">Blomia tropicalis</name>
    <name type="common">Mite</name>
    <dbReference type="NCBI Taxonomy" id="40697"/>
    <lineage>
        <taxon>Eukaryota</taxon>
        <taxon>Metazoa</taxon>
        <taxon>Ecdysozoa</taxon>
        <taxon>Arthropoda</taxon>
        <taxon>Chelicerata</taxon>
        <taxon>Arachnida</taxon>
        <taxon>Acari</taxon>
        <taxon>Acariformes</taxon>
        <taxon>Sarcoptiformes</taxon>
        <taxon>Astigmata</taxon>
        <taxon>Glycyphagoidea</taxon>
        <taxon>Echimyopodidae</taxon>
        <taxon>Blomia</taxon>
    </lineage>
</organism>
<dbReference type="Proteomes" id="UP001142055">
    <property type="component" value="Chromosome 3"/>
</dbReference>
<evidence type="ECO:0000313" key="5">
    <source>
        <dbReference type="EMBL" id="KAJ6216804.1"/>
    </source>
</evidence>
<comment type="caution">
    <text evidence="5">The sequence shown here is derived from an EMBL/GenBank/DDBJ whole genome shotgun (WGS) entry which is preliminary data.</text>
</comment>
<proteinExistence type="predicted"/>
<keyword evidence="1" id="KW-0489">Methyltransferase</keyword>
<evidence type="ECO:0000256" key="2">
    <source>
        <dbReference type="ARBA" id="ARBA00022679"/>
    </source>
</evidence>
<evidence type="ECO:0000256" key="1">
    <source>
        <dbReference type="ARBA" id="ARBA00022603"/>
    </source>
</evidence>
<accession>A0A9Q0RJJ0</accession>